<evidence type="ECO:0000313" key="2">
    <source>
        <dbReference type="EMBL" id="MBA0844676.1"/>
    </source>
</evidence>
<feature type="non-terminal residue" evidence="2">
    <location>
        <position position="165"/>
    </location>
</feature>
<evidence type="ECO:0000259" key="1">
    <source>
        <dbReference type="Pfam" id="PF24924"/>
    </source>
</evidence>
<feature type="domain" description="DUF7745" evidence="1">
    <location>
        <begin position="41"/>
        <end position="121"/>
    </location>
</feature>
<protein>
    <recommendedName>
        <fullName evidence="1">DUF7745 domain-containing protein</fullName>
    </recommendedName>
</protein>
<dbReference type="Proteomes" id="UP000593575">
    <property type="component" value="Unassembled WGS sequence"/>
</dbReference>
<sequence>MEEYTTLLQCPKIQVDKAYSRAASVPTLRDLVLIHPDEKKRVDVFALGIYGLVIFPKALGHVDEAISDMFDRLSKGVTPVPTILAETFRSLNACRRTGEGRFIGCEQLILAWFHSHFWKVKKVSYRVFSDSYSPLEELVATLRRDDVLEEKWMRYFTISKMKTSN</sequence>
<keyword evidence="3" id="KW-1185">Reference proteome</keyword>
<proteinExistence type="predicted"/>
<reference evidence="2 3" key="1">
    <citation type="journal article" date="2019" name="Genome Biol. Evol.">
        <title>Insights into the evolution of the New World diploid cottons (Gossypium, subgenus Houzingenia) based on genome sequencing.</title>
        <authorList>
            <person name="Grover C.E."/>
            <person name="Arick M.A. 2nd"/>
            <person name="Thrash A."/>
            <person name="Conover J.L."/>
            <person name="Sanders W.S."/>
            <person name="Peterson D.G."/>
            <person name="Frelichowski J.E."/>
            <person name="Scheffler J.A."/>
            <person name="Scheffler B.E."/>
            <person name="Wendel J.F."/>
        </authorList>
    </citation>
    <scope>NUCLEOTIDE SEQUENCE [LARGE SCALE GENOMIC DNA]</scope>
    <source>
        <strain evidence="2">6</strain>
        <tissue evidence="2">Leaf</tissue>
    </source>
</reference>
<dbReference type="PANTHER" id="PTHR48200">
    <property type="entry name" value="PROTEIN, PUTATIVE-RELATED"/>
    <property type="match status" value="1"/>
</dbReference>
<dbReference type="PANTHER" id="PTHR48200:SF1">
    <property type="entry name" value="AMINOTRANSFERASE-LIKE PLANT MOBILE DOMAIN-CONTAINING PROTEIN"/>
    <property type="match status" value="1"/>
</dbReference>
<dbReference type="Pfam" id="PF24924">
    <property type="entry name" value="DUF7745"/>
    <property type="match status" value="1"/>
</dbReference>
<dbReference type="EMBL" id="JABFAE010226596">
    <property type="protein sequence ID" value="MBA0844676.1"/>
    <property type="molecule type" value="Genomic_DNA"/>
</dbReference>
<dbReference type="AlphaFoldDB" id="A0A7J9KE86"/>
<comment type="caution">
    <text evidence="2">The sequence shown here is derived from an EMBL/GenBank/DDBJ whole genome shotgun (WGS) entry which is preliminary data.</text>
</comment>
<gene>
    <name evidence="2" type="ORF">Goarm_022994</name>
</gene>
<accession>A0A7J9KE86</accession>
<dbReference type="InterPro" id="IPR056647">
    <property type="entry name" value="DUF7745"/>
</dbReference>
<organism evidence="2 3">
    <name type="scientific">Gossypium armourianum</name>
    <dbReference type="NCBI Taxonomy" id="34283"/>
    <lineage>
        <taxon>Eukaryota</taxon>
        <taxon>Viridiplantae</taxon>
        <taxon>Streptophyta</taxon>
        <taxon>Embryophyta</taxon>
        <taxon>Tracheophyta</taxon>
        <taxon>Spermatophyta</taxon>
        <taxon>Magnoliopsida</taxon>
        <taxon>eudicotyledons</taxon>
        <taxon>Gunneridae</taxon>
        <taxon>Pentapetalae</taxon>
        <taxon>rosids</taxon>
        <taxon>malvids</taxon>
        <taxon>Malvales</taxon>
        <taxon>Malvaceae</taxon>
        <taxon>Malvoideae</taxon>
        <taxon>Gossypium</taxon>
    </lineage>
</organism>
<name>A0A7J9KE86_9ROSI</name>
<evidence type="ECO:0000313" key="3">
    <source>
        <dbReference type="Proteomes" id="UP000593575"/>
    </source>
</evidence>